<keyword evidence="2" id="KW-0812">Transmembrane</keyword>
<feature type="compositionally biased region" description="Low complexity" evidence="1">
    <location>
        <begin position="66"/>
        <end position="76"/>
    </location>
</feature>
<feature type="compositionally biased region" description="Low complexity" evidence="1">
    <location>
        <begin position="84"/>
        <end position="96"/>
    </location>
</feature>
<feature type="region of interest" description="Disordered" evidence="1">
    <location>
        <begin position="1"/>
        <end position="108"/>
    </location>
</feature>
<keyword evidence="4" id="KW-1185">Reference proteome</keyword>
<feature type="compositionally biased region" description="Low complexity" evidence="1">
    <location>
        <begin position="37"/>
        <end position="53"/>
    </location>
</feature>
<feature type="transmembrane region" description="Helical" evidence="2">
    <location>
        <begin position="281"/>
        <end position="301"/>
    </location>
</feature>
<dbReference type="GeneID" id="70244999"/>
<feature type="compositionally biased region" description="Polar residues" evidence="1">
    <location>
        <begin position="16"/>
        <end position="27"/>
    </location>
</feature>
<accession>A0AAD4L554</accession>
<comment type="caution">
    <text evidence="3">The sequence shown here is derived from an EMBL/GenBank/DDBJ whole genome shotgun (WGS) entry which is preliminary data.</text>
</comment>
<dbReference type="EMBL" id="JAJTJA010000001">
    <property type="protein sequence ID" value="KAH8704765.1"/>
    <property type="molecule type" value="Genomic_DNA"/>
</dbReference>
<evidence type="ECO:0000256" key="2">
    <source>
        <dbReference type="SAM" id="Phobius"/>
    </source>
</evidence>
<feature type="transmembrane region" description="Helical" evidence="2">
    <location>
        <begin position="321"/>
        <end position="339"/>
    </location>
</feature>
<keyword evidence="2" id="KW-1133">Transmembrane helix</keyword>
<sequence length="383" mass="42218">MPSIELENWDRDSITVVASSTRTSIDTTGEDGTVHISQSQSSQRQQPQRVNSSADRTGTPAGAPNQPSQQGSQQDPEQSEGESESGSTSQGQQQVPIPVPTPVPAPVPAQTEQQTASLVWLQRIVTKTWKLAKEVWDKGIKHRQAEIAVVALIIGVLMVSPTFGQYAGSLWSNAVTYQSWCKSEQEANHTLTSMCNMIVNKPMPPPPGLNEVFKDIGRRDAAPTNMPKPPVPIWPTPTKEELEAARAFANGPVGTGIYFAIHGFIALMLRLEAESGKWARFLFIFNLFWFFRRITLVQAVASVCLLMDWCYWLRKVGVRGPSLGALAVLPILYGVGYMSEKSFTIKIILSVVSVLIVGDHYSQKLLPMLQILERYPASTKQDT</sequence>
<feature type="transmembrane region" description="Helical" evidence="2">
    <location>
        <begin position="247"/>
        <end position="269"/>
    </location>
</feature>
<evidence type="ECO:0000256" key="1">
    <source>
        <dbReference type="SAM" id="MobiDB-lite"/>
    </source>
</evidence>
<keyword evidence="2" id="KW-0472">Membrane</keyword>
<protein>
    <submittedName>
        <fullName evidence="3">Uncharacterized protein</fullName>
    </submittedName>
</protein>
<proteinExistence type="predicted"/>
<gene>
    <name evidence="3" type="ORF">BGW36DRAFT_366141</name>
</gene>
<reference evidence="3" key="1">
    <citation type="submission" date="2021-12" db="EMBL/GenBank/DDBJ databases">
        <title>Convergent genome expansion in fungi linked to evolution of root-endophyte symbiosis.</title>
        <authorList>
            <consortium name="DOE Joint Genome Institute"/>
            <person name="Ke Y.-H."/>
            <person name="Bonito G."/>
            <person name="Liao H.-L."/>
            <person name="Looney B."/>
            <person name="Rojas-Flechas A."/>
            <person name="Nash J."/>
            <person name="Hameed K."/>
            <person name="Schadt C."/>
            <person name="Martin F."/>
            <person name="Crous P.W."/>
            <person name="Miettinen O."/>
            <person name="Magnuson J.K."/>
            <person name="Labbe J."/>
            <person name="Jacobson D."/>
            <person name="Doktycz M.J."/>
            <person name="Veneault-Fourrey C."/>
            <person name="Kuo A."/>
            <person name="Mondo S."/>
            <person name="Calhoun S."/>
            <person name="Riley R."/>
            <person name="Ohm R."/>
            <person name="LaButti K."/>
            <person name="Andreopoulos B."/>
            <person name="Pangilinan J."/>
            <person name="Nolan M."/>
            <person name="Tritt A."/>
            <person name="Clum A."/>
            <person name="Lipzen A."/>
            <person name="Daum C."/>
            <person name="Barry K."/>
            <person name="Grigoriev I.V."/>
            <person name="Vilgalys R."/>
        </authorList>
    </citation>
    <scope>NUCLEOTIDE SEQUENCE</scope>
    <source>
        <strain evidence="3">PMI_201</strain>
    </source>
</reference>
<dbReference type="RefSeq" id="XP_046077386.1">
    <property type="nucleotide sequence ID" value="XM_046214712.1"/>
</dbReference>
<name>A0AAD4L554_9EURO</name>
<feature type="transmembrane region" description="Helical" evidence="2">
    <location>
        <begin position="147"/>
        <end position="167"/>
    </location>
</feature>
<organism evidence="3 4">
    <name type="scientific">Talaromyces proteolyticus</name>
    <dbReference type="NCBI Taxonomy" id="1131652"/>
    <lineage>
        <taxon>Eukaryota</taxon>
        <taxon>Fungi</taxon>
        <taxon>Dikarya</taxon>
        <taxon>Ascomycota</taxon>
        <taxon>Pezizomycotina</taxon>
        <taxon>Eurotiomycetes</taxon>
        <taxon>Eurotiomycetidae</taxon>
        <taxon>Eurotiales</taxon>
        <taxon>Trichocomaceae</taxon>
        <taxon>Talaromyces</taxon>
        <taxon>Talaromyces sect. Bacilispori</taxon>
    </lineage>
</organism>
<evidence type="ECO:0000313" key="4">
    <source>
        <dbReference type="Proteomes" id="UP001201262"/>
    </source>
</evidence>
<feature type="compositionally biased region" description="Pro residues" evidence="1">
    <location>
        <begin position="97"/>
        <end position="107"/>
    </location>
</feature>
<dbReference type="AlphaFoldDB" id="A0AAD4L554"/>
<evidence type="ECO:0000313" key="3">
    <source>
        <dbReference type="EMBL" id="KAH8704765.1"/>
    </source>
</evidence>
<dbReference type="Proteomes" id="UP001201262">
    <property type="component" value="Unassembled WGS sequence"/>
</dbReference>